<dbReference type="GeneID" id="92084125"/>
<gene>
    <name evidence="3" type="ORF">PG986_014841</name>
</gene>
<dbReference type="InterPro" id="IPR036291">
    <property type="entry name" value="NAD(P)-bd_dom_sf"/>
</dbReference>
<dbReference type="Gene3D" id="3.40.50.720">
    <property type="entry name" value="NAD(P)-binding Rossmann-like Domain"/>
    <property type="match status" value="1"/>
</dbReference>
<comment type="caution">
    <text evidence="3">The sequence shown here is derived from an EMBL/GenBank/DDBJ whole genome shotgun (WGS) entry which is preliminary data.</text>
</comment>
<protein>
    <submittedName>
        <fullName evidence="3">Uncharacterized protein</fullName>
    </submittedName>
</protein>
<evidence type="ECO:0000256" key="1">
    <source>
        <dbReference type="ARBA" id="ARBA00006484"/>
    </source>
</evidence>
<evidence type="ECO:0000313" key="3">
    <source>
        <dbReference type="EMBL" id="KAK7937973.1"/>
    </source>
</evidence>
<dbReference type="EMBL" id="JAQQWE010000010">
    <property type="protein sequence ID" value="KAK7937973.1"/>
    <property type="molecule type" value="Genomic_DNA"/>
</dbReference>
<dbReference type="PANTHER" id="PTHR44169:SF6">
    <property type="entry name" value="NADPH-DEPENDENT 1-ACYLDIHYDROXYACETONE PHOSPHATE REDUCTASE"/>
    <property type="match status" value="1"/>
</dbReference>
<dbReference type="Pfam" id="PF00106">
    <property type="entry name" value="adh_short"/>
    <property type="match status" value="1"/>
</dbReference>
<accession>A0ABR1PUF6</accession>
<sequence>MVGLDLSPFEKMMKGIAPACGLVVAAVLLDPFSSEIFKILAALLLLPQIGEWVEGRINYKSEPFLERGYRVFATLRNLSKVSSCLSAEAAKSKENSNVTILQLDVLPPDSIAALTLAAAAATGGRGLDVLVDKSGQAQILPALDTDIDEARKLFDLNFWAPLAMVQAFTPFLMEARGCLVNNASVSAYVPMPFSGTYGASKAALVLRSSVPHGEEPDLLLSVWFSSRP</sequence>
<dbReference type="SUPFAM" id="SSF51735">
    <property type="entry name" value="NAD(P)-binding Rossmann-fold domains"/>
    <property type="match status" value="1"/>
</dbReference>
<evidence type="ECO:0000256" key="2">
    <source>
        <dbReference type="ARBA" id="ARBA00023002"/>
    </source>
</evidence>
<dbReference type="PANTHER" id="PTHR44169">
    <property type="entry name" value="NADPH-DEPENDENT 1-ACYLDIHYDROXYACETONE PHOSPHATE REDUCTASE"/>
    <property type="match status" value="1"/>
</dbReference>
<keyword evidence="2" id="KW-0560">Oxidoreductase</keyword>
<reference evidence="3 4" key="1">
    <citation type="submission" date="2023-01" db="EMBL/GenBank/DDBJ databases">
        <title>Analysis of 21 Apiospora genomes using comparative genomics revels a genus with tremendous synthesis potential of carbohydrate active enzymes and secondary metabolites.</title>
        <authorList>
            <person name="Sorensen T."/>
        </authorList>
    </citation>
    <scope>NUCLEOTIDE SEQUENCE [LARGE SCALE GENOMIC DNA]</scope>
    <source>
        <strain evidence="3 4">CBS 24483</strain>
    </source>
</reference>
<dbReference type="Proteomes" id="UP001391051">
    <property type="component" value="Unassembled WGS sequence"/>
</dbReference>
<keyword evidence="4" id="KW-1185">Reference proteome</keyword>
<evidence type="ECO:0000313" key="4">
    <source>
        <dbReference type="Proteomes" id="UP001391051"/>
    </source>
</evidence>
<proteinExistence type="inferred from homology"/>
<name>A0ABR1PUF6_9PEZI</name>
<organism evidence="3 4">
    <name type="scientific">Apiospora aurea</name>
    <dbReference type="NCBI Taxonomy" id="335848"/>
    <lineage>
        <taxon>Eukaryota</taxon>
        <taxon>Fungi</taxon>
        <taxon>Dikarya</taxon>
        <taxon>Ascomycota</taxon>
        <taxon>Pezizomycotina</taxon>
        <taxon>Sordariomycetes</taxon>
        <taxon>Xylariomycetidae</taxon>
        <taxon>Amphisphaeriales</taxon>
        <taxon>Apiosporaceae</taxon>
        <taxon>Apiospora</taxon>
    </lineage>
</organism>
<dbReference type="InterPro" id="IPR002347">
    <property type="entry name" value="SDR_fam"/>
</dbReference>
<dbReference type="RefSeq" id="XP_066693301.1">
    <property type="nucleotide sequence ID" value="XM_066851063.1"/>
</dbReference>
<comment type="similarity">
    <text evidence="1">Belongs to the short-chain dehydrogenases/reductases (SDR) family.</text>
</comment>